<reference evidence="2" key="1">
    <citation type="submission" date="2018-02" db="EMBL/GenBank/DDBJ databases">
        <title>Rhizophora mucronata_Transcriptome.</title>
        <authorList>
            <person name="Meera S.P."/>
            <person name="Sreeshan A."/>
            <person name="Augustine A."/>
        </authorList>
    </citation>
    <scope>NUCLEOTIDE SEQUENCE</scope>
    <source>
        <tissue evidence="2">Leaf</tissue>
    </source>
</reference>
<name>A0A2P2R4W3_RHIMU</name>
<dbReference type="EMBL" id="GGEC01093802">
    <property type="protein sequence ID" value="MBX74286.1"/>
    <property type="molecule type" value="Transcribed_RNA"/>
</dbReference>
<feature type="region of interest" description="Disordered" evidence="1">
    <location>
        <begin position="1"/>
        <end position="28"/>
    </location>
</feature>
<dbReference type="AlphaFoldDB" id="A0A2P2R4W3"/>
<proteinExistence type="predicted"/>
<protein>
    <submittedName>
        <fullName evidence="2">Uncharacterized protein</fullName>
    </submittedName>
</protein>
<organism evidence="2">
    <name type="scientific">Rhizophora mucronata</name>
    <name type="common">Asiatic mangrove</name>
    <dbReference type="NCBI Taxonomy" id="61149"/>
    <lineage>
        <taxon>Eukaryota</taxon>
        <taxon>Viridiplantae</taxon>
        <taxon>Streptophyta</taxon>
        <taxon>Embryophyta</taxon>
        <taxon>Tracheophyta</taxon>
        <taxon>Spermatophyta</taxon>
        <taxon>Magnoliopsida</taxon>
        <taxon>eudicotyledons</taxon>
        <taxon>Gunneridae</taxon>
        <taxon>Pentapetalae</taxon>
        <taxon>rosids</taxon>
        <taxon>fabids</taxon>
        <taxon>Malpighiales</taxon>
        <taxon>Rhizophoraceae</taxon>
        <taxon>Rhizophora</taxon>
    </lineage>
</organism>
<evidence type="ECO:0000256" key="1">
    <source>
        <dbReference type="SAM" id="MobiDB-lite"/>
    </source>
</evidence>
<evidence type="ECO:0000313" key="2">
    <source>
        <dbReference type="EMBL" id="MBX74286.1"/>
    </source>
</evidence>
<accession>A0A2P2R4W3</accession>
<sequence>MVQQQVLQHWGGQDKIYNRKENKKGHHS</sequence>